<keyword evidence="8" id="KW-0769">Symport</keyword>
<keyword evidence="4" id="KW-1003">Cell membrane</keyword>
<sequence length="230" mass="25170">MTAGSANATQFPMMVIAYGGVPFLLACFAFLLFVAFPVMRLESNLAQFVGDGNRGIFSTVPLFFGIGYALTAYVLSHVVADTMALADALALLMSLTKSFDWHHDCPGGWMTRNFSCYAIRPGSAPCKLARDDLTDTFRHDTTSEGIPVSSGNKVILIPSEQYKDEATGCIPDLPDTAAPYHFRRQTIWEPGAIDSFWAEPVFAIAVIWLLVFAITHKGFLKLKAVGDLFD</sequence>
<dbReference type="Pfam" id="PF00209">
    <property type="entry name" value="SNF"/>
    <property type="match status" value="1"/>
</dbReference>
<evidence type="ECO:0000256" key="11">
    <source>
        <dbReference type="ARBA" id="ARBA00023136"/>
    </source>
</evidence>
<evidence type="ECO:0000256" key="3">
    <source>
        <dbReference type="ARBA" id="ARBA00022448"/>
    </source>
</evidence>
<dbReference type="GO" id="GO:0042734">
    <property type="term" value="C:presynaptic membrane"/>
    <property type="evidence" value="ECO:0007669"/>
    <property type="project" value="TreeGrafter"/>
</dbReference>
<keyword evidence="17" id="KW-1185">Reference proteome</keyword>
<feature type="transmembrane region" description="Helical" evidence="15">
    <location>
        <begin position="196"/>
        <end position="214"/>
    </location>
</feature>
<evidence type="ECO:0000256" key="1">
    <source>
        <dbReference type="ARBA" id="ARBA00004651"/>
    </source>
</evidence>
<evidence type="ECO:0000256" key="4">
    <source>
        <dbReference type="ARBA" id="ARBA00022475"/>
    </source>
</evidence>
<evidence type="ECO:0000313" key="16">
    <source>
        <dbReference type="EMBL" id="KAH7984877.1"/>
    </source>
</evidence>
<comment type="subcellular location">
    <subcellularLocation>
        <location evidence="1">Cell membrane</location>
        <topology evidence="1">Multi-pass membrane protein</topology>
    </subcellularLocation>
</comment>
<feature type="transmembrane region" description="Helical" evidence="15">
    <location>
        <begin position="15"/>
        <end position="36"/>
    </location>
</feature>
<keyword evidence="11 15" id="KW-0472">Membrane</keyword>
<keyword evidence="13" id="KW-0325">Glycoprotein</keyword>
<feature type="binding site" evidence="14">
    <location>
        <position position="7"/>
    </location>
    <ligand>
        <name>Na(+)</name>
        <dbReference type="ChEBI" id="CHEBI:29101"/>
        <label>1</label>
    </ligand>
</feature>
<dbReference type="VEuPathDB" id="VectorBase:LOC119183479"/>
<dbReference type="PROSITE" id="PS50267">
    <property type="entry name" value="NA_NEUROTRAN_SYMP_3"/>
    <property type="match status" value="1"/>
</dbReference>
<reference evidence="16" key="2">
    <citation type="submission" date="2021-09" db="EMBL/GenBank/DDBJ databases">
        <authorList>
            <person name="Jia N."/>
            <person name="Wang J."/>
            <person name="Shi W."/>
            <person name="Du L."/>
            <person name="Sun Y."/>
            <person name="Zhan W."/>
            <person name="Jiang J."/>
            <person name="Wang Q."/>
            <person name="Zhang B."/>
            <person name="Ji P."/>
            <person name="Sakyi L.B."/>
            <person name="Cui X."/>
            <person name="Yuan T."/>
            <person name="Jiang B."/>
            <person name="Yang W."/>
            <person name="Lam T.T.-Y."/>
            <person name="Chang Q."/>
            <person name="Ding S."/>
            <person name="Wang X."/>
            <person name="Zhu J."/>
            <person name="Ruan X."/>
            <person name="Zhao L."/>
            <person name="Wei J."/>
            <person name="Que T."/>
            <person name="Du C."/>
            <person name="Cheng J."/>
            <person name="Dai P."/>
            <person name="Han X."/>
            <person name="Huang E."/>
            <person name="Gao Y."/>
            <person name="Liu J."/>
            <person name="Shao H."/>
            <person name="Ye R."/>
            <person name="Li L."/>
            <person name="Wei W."/>
            <person name="Wang X."/>
            <person name="Wang C."/>
            <person name="Huo Q."/>
            <person name="Li W."/>
            <person name="Guo W."/>
            <person name="Chen H."/>
            <person name="Chen S."/>
            <person name="Zhou L."/>
            <person name="Zhou L."/>
            <person name="Ni X."/>
            <person name="Tian J."/>
            <person name="Zhou Y."/>
            <person name="Sheng Y."/>
            <person name="Liu T."/>
            <person name="Pan Y."/>
            <person name="Xia L."/>
            <person name="Li J."/>
            <person name="Zhao F."/>
            <person name="Cao W."/>
        </authorList>
    </citation>
    <scope>NUCLEOTIDE SEQUENCE</scope>
    <source>
        <strain evidence="16">Rmic-2018</strain>
        <tissue evidence="16">Larvae</tissue>
    </source>
</reference>
<dbReference type="InterPro" id="IPR037272">
    <property type="entry name" value="SNS_sf"/>
</dbReference>
<dbReference type="GO" id="GO:0051583">
    <property type="term" value="P:dopamine uptake involved in synaptic transmission"/>
    <property type="evidence" value="ECO:0007669"/>
    <property type="project" value="TreeGrafter"/>
</dbReference>
<dbReference type="Proteomes" id="UP000821866">
    <property type="component" value="Unassembled WGS sequence"/>
</dbReference>
<gene>
    <name evidence="16" type="ORF">HPB51_026903</name>
</gene>
<evidence type="ECO:0000256" key="7">
    <source>
        <dbReference type="ARBA" id="ARBA00022775"/>
    </source>
</evidence>
<keyword evidence="10 14" id="KW-0915">Sodium</keyword>
<dbReference type="GO" id="GO:0032809">
    <property type="term" value="C:neuronal cell body membrane"/>
    <property type="evidence" value="ECO:0007669"/>
    <property type="project" value="TreeGrafter"/>
</dbReference>
<evidence type="ECO:0000256" key="12">
    <source>
        <dbReference type="ARBA" id="ARBA00023157"/>
    </source>
</evidence>
<dbReference type="GO" id="GO:0005330">
    <property type="term" value="F:dopamine:sodium symporter activity"/>
    <property type="evidence" value="ECO:0007669"/>
    <property type="project" value="TreeGrafter"/>
</dbReference>
<evidence type="ECO:0000256" key="8">
    <source>
        <dbReference type="ARBA" id="ARBA00022847"/>
    </source>
</evidence>
<dbReference type="AlphaFoldDB" id="A0A9J6D1Z0"/>
<dbReference type="GO" id="GO:0046872">
    <property type="term" value="F:metal ion binding"/>
    <property type="evidence" value="ECO:0007669"/>
    <property type="project" value="UniProtKB-KW"/>
</dbReference>
<comment type="caution">
    <text evidence="16">The sequence shown here is derived from an EMBL/GenBank/DDBJ whole genome shotgun (WGS) entry which is preliminary data.</text>
</comment>
<organism evidence="16 17">
    <name type="scientific">Rhipicephalus microplus</name>
    <name type="common">Cattle tick</name>
    <name type="synonym">Boophilus microplus</name>
    <dbReference type="NCBI Taxonomy" id="6941"/>
    <lineage>
        <taxon>Eukaryota</taxon>
        <taxon>Metazoa</taxon>
        <taxon>Ecdysozoa</taxon>
        <taxon>Arthropoda</taxon>
        <taxon>Chelicerata</taxon>
        <taxon>Arachnida</taxon>
        <taxon>Acari</taxon>
        <taxon>Parasitiformes</taxon>
        <taxon>Ixodida</taxon>
        <taxon>Ixodoidea</taxon>
        <taxon>Ixodidae</taxon>
        <taxon>Rhipicephalinae</taxon>
        <taxon>Rhipicephalus</taxon>
        <taxon>Boophilus</taxon>
    </lineage>
</organism>
<evidence type="ECO:0000256" key="13">
    <source>
        <dbReference type="ARBA" id="ARBA00023180"/>
    </source>
</evidence>
<evidence type="ECO:0000256" key="2">
    <source>
        <dbReference type="ARBA" id="ARBA00006459"/>
    </source>
</evidence>
<evidence type="ECO:0000313" key="17">
    <source>
        <dbReference type="Proteomes" id="UP000821866"/>
    </source>
</evidence>
<dbReference type="PANTHER" id="PTHR11616">
    <property type="entry name" value="SODIUM/CHLORIDE DEPENDENT TRANSPORTER"/>
    <property type="match status" value="1"/>
</dbReference>
<keyword evidence="6 14" id="KW-0479">Metal-binding</keyword>
<proteinExistence type="inferred from homology"/>
<dbReference type="SUPFAM" id="SSF161070">
    <property type="entry name" value="SNF-like"/>
    <property type="match status" value="1"/>
</dbReference>
<dbReference type="PANTHER" id="PTHR11616:SF320">
    <property type="entry name" value="SODIUM-DEPENDENT NORADRENALINE TRANSPORTER"/>
    <property type="match status" value="1"/>
</dbReference>
<comment type="similarity">
    <text evidence="2">Belongs to the sodium:neurotransmitter symporter (SNF) (TC 2.A.22) family.</text>
</comment>
<evidence type="ECO:0000256" key="14">
    <source>
        <dbReference type="PIRSR" id="PIRSR600175-1"/>
    </source>
</evidence>
<protein>
    <submittedName>
        <fullName evidence="16">Uncharacterized protein</fullName>
    </submittedName>
</protein>
<evidence type="ECO:0000256" key="15">
    <source>
        <dbReference type="SAM" id="Phobius"/>
    </source>
</evidence>
<keyword evidence="3" id="KW-0813">Transport</keyword>
<reference evidence="16" key="1">
    <citation type="journal article" date="2020" name="Cell">
        <title>Large-Scale Comparative Analyses of Tick Genomes Elucidate Their Genetic Diversity and Vector Capacities.</title>
        <authorList>
            <consortium name="Tick Genome and Microbiome Consortium (TIGMIC)"/>
            <person name="Jia N."/>
            <person name="Wang J."/>
            <person name="Shi W."/>
            <person name="Du L."/>
            <person name="Sun Y."/>
            <person name="Zhan W."/>
            <person name="Jiang J.F."/>
            <person name="Wang Q."/>
            <person name="Zhang B."/>
            <person name="Ji P."/>
            <person name="Bell-Sakyi L."/>
            <person name="Cui X.M."/>
            <person name="Yuan T.T."/>
            <person name="Jiang B.G."/>
            <person name="Yang W.F."/>
            <person name="Lam T.T."/>
            <person name="Chang Q.C."/>
            <person name="Ding S.J."/>
            <person name="Wang X.J."/>
            <person name="Zhu J.G."/>
            <person name="Ruan X.D."/>
            <person name="Zhao L."/>
            <person name="Wei J.T."/>
            <person name="Ye R.Z."/>
            <person name="Que T.C."/>
            <person name="Du C.H."/>
            <person name="Zhou Y.H."/>
            <person name="Cheng J.X."/>
            <person name="Dai P.F."/>
            <person name="Guo W.B."/>
            <person name="Han X.H."/>
            <person name="Huang E.J."/>
            <person name="Li L.F."/>
            <person name="Wei W."/>
            <person name="Gao Y.C."/>
            <person name="Liu J.Z."/>
            <person name="Shao H.Z."/>
            <person name="Wang X."/>
            <person name="Wang C.C."/>
            <person name="Yang T.C."/>
            <person name="Huo Q.B."/>
            <person name="Li W."/>
            <person name="Chen H.Y."/>
            <person name="Chen S.E."/>
            <person name="Zhou L.G."/>
            <person name="Ni X.B."/>
            <person name="Tian J.H."/>
            <person name="Sheng Y."/>
            <person name="Liu T."/>
            <person name="Pan Y.S."/>
            <person name="Xia L.Y."/>
            <person name="Li J."/>
            <person name="Zhao F."/>
            <person name="Cao W.C."/>
        </authorList>
    </citation>
    <scope>NUCLEOTIDE SEQUENCE</scope>
    <source>
        <strain evidence="16">Rmic-2018</strain>
    </source>
</reference>
<keyword evidence="5 15" id="KW-0812">Transmembrane</keyword>
<dbReference type="EMBL" id="JABSTU010002140">
    <property type="protein sequence ID" value="KAH7984877.1"/>
    <property type="molecule type" value="Genomic_DNA"/>
</dbReference>
<evidence type="ECO:0000256" key="5">
    <source>
        <dbReference type="ARBA" id="ARBA00022692"/>
    </source>
</evidence>
<evidence type="ECO:0000256" key="6">
    <source>
        <dbReference type="ARBA" id="ARBA00022723"/>
    </source>
</evidence>
<evidence type="ECO:0000256" key="10">
    <source>
        <dbReference type="ARBA" id="ARBA00023053"/>
    </source>
</evidence>
<keyword evidence="9 15" id="KW-1133">Transmembrane helix</keyword>
<dbReference type="GO" id="GO:0030424">
    <property type="term" value="C:axon"/>
    <property type="evidence" value="ECO:0007669"/>
    <property type="project" value="TreeGrafter"/>
</dbReference>
<dbReference type="GO" id="GO:0015874">
    <property type="term" value="P:norepinephrine transport"/>
    <property type="evidence" value="ECO:0007669"/>
    <property type="project" value="TreeGrafter"/>
</dbReference>
<feature type="transmembrane region" description="Helical" evidence="15">
    <location>
        <begin position="56"/>
        <end position="75"/>
    </location>
</feature>
<evidence type="ECO:0000256" key="9">
    <source>
        <dbReference type="ARBA" id="ARBA00022989"/>
    </source>
</evidence>
<dbReference type="GO" id="GO:0006865">
    <property type="term" value="P:amino acid transport"/>
    <property type="evidence" value="ECO:0007669"/>
    <property type="project" value="TreeGrafter"/>
</dbReference>
<dbReference type="InterPro" id="IPR000175">
    <property type="entry name" value="Na/ntran_symport"/>
</dbReference>
<keyword evidence="7" id="KW-0532">Neurotransmitter transport</keyword>
<accession>A0A9J6D1Z0</accession>
<keyword evidence="12" id="KW-1015">Disulfide bond</keyword>
<name>A0A9J6D1Z0_RHIMP</name>